<evidence type="ECO:0000313" key="3">
    <source>
        <dbReference type="EMBL" id="MFC3303682.1"/>
    </source>
</evidence>
<gene>
    <name evidence="3" type="ORF">ACFONP_13195</name>
</gene>
<feature type="domain" description="NADH:ubiquinone oxidoreductase intermediate-associated protein 30" evidence="2">
    <location>
        <begin position="14"/>
        <end position="156"/>
    </location>
</feature>
<sequence length="163" mass="17208">MMECAILDDFGSGAAAQWFTVNDGVMGGRSEGGIAVRDGALVFEGTINTNGGGFSSIRRQLSPGEIAGAVEIRLEAESDGRGYELILQGDARYRGRAVTYRAKLEPREGGLAAKLKDMPTTVFGRNVPAPPFDPAKAEQFGIILADGKDGPFRLAISKVEVCG</sequence>
<dbReference type="InterPro" id="IPR013857">
    <property type="entry name" value="NADH-UbQ_OxRdtase-assoc_prot30"/>
</dbReference>
<dbReference type="InterPro" id="IPR008979">
    <property type="entry name" value="Galactose-bd-like_sf"/>
</dbReference>
<reference evidence="4" key="1">
    <citation type="journal article" date="2019" name="Int. J. Syst. Evol. Microbiol.">
        <title>The Global Catalogue of Microorganisms (GCM) 10K type strain sequencing project: providing services to taxonomists for standard genome sequencing and annotation.</title>
        <authorList>
            <consortium name="The Broad Institute Genomics Platform"/>
            <consortium name="The Broad Institute Genome Sequencing Center for Infectious Disease"/>
            <person name="Wu L."/>
            <person name="Ma J."/>
        </authorList>
    </citation>
    <scope>NUCLEOTIDE SEQUENCE [LARGE SCALE GENOMIC DNA]</scope>
    <source>
        <strain evidence="4">KCTC 22245</strain>
    </source>
</reference>
<comment type="similarity">
    <text evidence="1">Belongs to the CIA30 family.</text>
</comment>
<evidence type="ECO:0000259" key="2">
    <source>
        <dbReference type="Pfam" id="PF08547"/>
    </source>
</evidence>
<dbReference type="Proteomes" id="UP001595607">
    <property type="component" value="Unassembled WGS sequence"/>
</dbReference>
<evidence type="ECO:0000256" key="1">
    <source>
        <dbReference type="ARBA" id="ARBA00007884"/>
    </source>
</evidence>
<keyword evidence="4" id="KW-1185">Reference proteome</keyword>
<dbReference type="Pfam" id="PF08547">
    <property type="entry name" value="CIA30"/>
    <property type="match status" value="1"/>
</dbReference>
<dbReference type="SUPFAM" id="SSF49785">
    <property type="entry name" value="Galactose-binding domain-like"/>
    <property type="match status" value="1"/>
</dbReference>
<dbReference type="InterPro" id="IPR039131">
    <property type="entry name" value="NDUFAF1"/>
</dbReference>
<dbReference type="PANTHER" id="PTHR13194">
    <property type="entry name" value="COMPLEX I INTERMEDIATE-ASSOCIATED PROTEIN 30"/>
    <property type="match status" value="1"/>
</dbReference>
<comment type="caution">
    <text evidence="3">The sequence shown here is derived from an EMBL/GenBank/DDBJ whole genome shotgun (WGS) entry which is preliminary data.</text>
</comment>
<dbReference type="RefSeq" id="WP_189576456.1">
    <property type="nucleotide sequence ID" value="NZ_BMXU01000002.1"/>
</dbReference>
<dbReference type="PANTHER" id="PTHR13194:SF19">
    <property type="entry name" value="NAD(P)-BINDING ROSSMANN-FOLD SUPERFAMILY PROTEIN"/>
    <property type="match status" value="1"/>
</dbReference>
<proteinExistence type="inferred from homology"/>
<accession>A0ABV7MFI2</accession>
<protein>
    <submittedName>
        <fullName evidence="3">CIA30 family protein</fullName>
    </submittedName>
</protein>
<organism evidence="3 4">
    <name type="scientific">Parvularcula lutaonensis</name>
    <dbReference type="NCBI Taxonomy" id="491923"/>
    <lineage>
        <taxon>Bacteria</taxon>
        <taxon>Pseudomonadati</taxon>
        <taxon>Pseudomonadota</taxon>
        <taxon>Alphaproteobacteria</taxon>
        <taxon>Parvularculales</taxon>
        <taxon>Parvularculaceae</taxon>
        <taxon>Parvularcula</taxon>
    </lineage>
</organism>
<evidence type="ECO:0000313" key="4">
    <source>
        <dbReference type="Proteomes" id="UP001595607"/>
    </source>
</evidence>
<dbReference type="EMBL" id="JBHRVA010000003">
    <property type="protein sequence ID" value="MFC3303682.1"/>
    <property type="molecule type" value="Genomic_DNA"/>
</dbReference>
<name>A0ABV7MFI2_9PROT</name>